<dbReference type="PROSITE" id="PS50977">
    <property type="entry name" value="HTH_TETR_2"/>
    <property type="match status" value="1"/>
</dbReference>
<evidence type="ECO:0000256" key="1">
    <source>
        <dbReference type="ARBA" id="ARBA00023125"/>
    </source>
</evidence>
<accession>A0ABW2CIP4</accession>
<evidence type="ECO:0000313" key="5">
    <source>
        <dbReference type="Proteomes" id="UP001596380"/>
    </source>
</evidence>
<name>A0ABW2CIP4_9ACTN</name>
<sequence length="202" mass="22276">MARPRDPHRRTELLDGVIGYLAEYGLLMLSMRPLAEHLGHSTRVLTHHFADKQELLGAVLARLDERQRAWLRAMPGWDGERGMGDIVRATWEAQLAEENLPFTRLVHEIEGLAAGGRLAGQVTTLLADRIAFVAESFRVRGVPWDAARRYATVQNAAFAGLQLDFLNTGERERAEEGVAWLAAQADRWVAEAAGVAGLGADT</sequence>
<evidence type="ECO:0000313" key="4">
    <source>
        <dbReference type="EMBL" id="MFC6881008.1"/>
    </source>
</evidence>
<protein>
    <submittedName>
        <fullName evidence="4">TetR/AcrR family transcriptional regulator</fullName>
    </submittedName>
</protein>
<evidence type="ECO:0000256" key="2">
    <source>
        <dbReference type="PROSITE-ProRule" id="PRU00335"/>
    </source>
</evidence>
<reference evidence="5" key="1">
    <citation type="journal article" date="2019" name="Int. J. Syst. Evol. Microbiol.">
        <title>The Global Catalogue of Microorganisms (GCM) 10K type strain sequencing project: providing services to taxonomists for standard genome sequencing and annotation.</title>
        <authorList>
            <consortium name="The Broad Institute Genomics Platform"/>
            <consortium name="The Broad Institute Genome Sequencing Center for Infectious Disease"/>
            <person name="Wu L."/>
            <person name="Ma J."/>
        </authorList>
    </citation>
    <scope>NUCLEOTIDE SEQUENCE [LARGE SCALE GENOMIC DNA]</scope>
    <source>
        <strain evidence="5">JCM 3369</strain>
    </source>
</reference>
<dbReference type="SUPFAM" id="SSF46689">
    <property type="entry name" value="Homeodomain-like"/>
    <property type="match status" value="1"/>
</dbReference>
<dbReference type="InterPro" id="IPR009057">
    <property type="entry name" value="Homeodomain-like_sf"/>
</dbReference>
<feature type="DNA-binding region" description="H-T-H motif" evidence="2">
    <location>
        <begin position="30"/>
        <end position="49"/>
    </location>
</feature>
<dbReference type="RefSeq" id="WP_378063287.1">
    <property type="nucleotide sequence ID" value="NZ_JBHSXS010000006.1"/>
</dbReference>
<evidence type="ECO:0000259" key="3">
    <source>
        <dbReference type="PROSITE" id="PS50977"/>
    </source>
</evidence>
<keyword evidence="1 2" id="KW-0238">DNA-binding</keyword>
<dbReference type="InterPro" id="IPR001647">
    <property type="entry name" value="HTH_TetR"/>
</dbReference>
<comment type="caution">
    <text evidence="4">The sequence shown here is derived from an EMBL/GenBank/DDBJ whole genome shotgun (WGS) entry which is preliminary data.</text>
</comment>
<organism evidence="4 5">
    <name type="scientific">Actinomadura yumaensis</name>
    <dbReference type="NCBI Taxonomy" id="111807"/>
    <lineage>
        <taxon>Bacteria</taxon>
        <taxon>Bacillati</taxon>
        <taxon>Actinomycetota</taxon>
        <taxon>Actinomycetes</taxon>
        <taxon>Streptosporangiales</taxon>
        <taxon>Thermomonosporaceae</taxon>
        <taxon>Actinomadura</taxon>
    </lineage>
</organism>
<dbReference type="EMBL" id="JBHSXS010000006">
    <property type="protein sequence ID" value="MFC6881008.1"/>
    <property type="molecule type" value="Genomic_DNA"/>
</dbReference>
<keyword evidence="5" id="KW-1185">Reference proteome</keyword>
<dbReference type="Gene3D" id="1.10.357.10">
    <property type="entry name" value="Tetracycline Repressor, domain 2"/>
    <property type="match status" value="1"/>
</dbReference>
<gene>
    <name evidence="4" type="ORF">ACFQKB_14670</name>
</gene>
<dbReference type="Pfam" id="PF00440">
    <property type="entry name" value="TetR_N"/>
    <property type="match status" value="1"/>
</dbReference>
<feature type="domain" description="HTH tetR-type" evidence="3">
    <location>
        <begin position="7"/>
        <end position="67"/>
    </location>
</feature>
<dbReference type="Proteomes" id="UP001596380">
    <property type="component" value="Unassembled WGS sequence"/>
</dbReference>
<proteinExistence type="predicted"/>